<evidence type="ECO:0000313" key="2">
    <source>
        <dbReference type="Proteomes" id="UP000187283"/>
    </source>
</evidence>
<accession>A0A1R1XFI3</accession>
<name>A0A1R1XFI3_9FUNG</name>
<sequence>MNYNPPPLNDSASSAVKKAETALYGIQAALTQLKIPIDYFFHQRIQYNPGLDTTEHPEVIFASTIGALLSDVAATVTQDWFYKLHNELRIPGKPIQLVEPDTKPLMDQESLNDLNSRITVAKSQLFSPFARSSRAQTTRIRSAETLLWLRAPMLQKLRKPLQITRPRSVSHIIVGEVEATENGSLLRPIKSLQLGDAFLCSNRHVPDQWTADSFGTY</sequence>
<reference evidence="1 2" key="1">
    <citation type="submission" date="2017-01" db="EMBL/GenBank/DDBJ databases">
        <authorList>
            <person name="Mah S.A."/>
            <person name="Swanson W.J."/>
            <person name="Moy G.W."/>
            <person name="Vacquier V.D."/>
        </authorList>
    </citation>
    <scope>NUCLEOTIDE SEQUENCE [LARGE SCALE GENOMIC DNA]</scope>
    <source>
        <strain evidence="1 2">GSMNP</strain>
    </source>
</reference>
<dbReference type="AlphaFoldDB" id="A0A1R1XFI3"/>
<comment type="caution">
    <text evidence="1">The sequence shown here is derived from an EMBL/GenBank/DDBJ whole genome shotgun (WGS) entry which is preliminary data.</text>
</comment>
<organism evidence="1 2">
    <name type="scientific">Smittium culicis</name>
    <dbReference type="NCBI Taxonomy" id="133412"/>
    <lineage>
        <taxon>Eukaryota</taxon>
        <taxon>Fungi</taxon>
        <taxon>Fungi incertae sedis</taxon>
        <taxon>Zoopagomycota</taxon>
        <taxon>Kickxellomycotina</taxon>
        <taxon>Harpellomycetes</taxon>
        <taxon>Harpellales</taxon>
        <taxon>Legeriomycetaceae</taxon>
        <taxon>Smittium</taxon>
    </lineage>
</organism>
<dbReference type="OrthoDB" id="5545891at2759"/>
<proteinExistence type="predicted"/>
<dbReference type="Proteomes" id="UP000187283">
    <property type="component" value="Unassembled WGS sequence"/>
</dbReference>
<evidence type="ECO:0000313" key="1">
    <source>
        <dbReference type="EMBL" id="OMJ13397.1"/>
    </source>
</evidence>
<gene>
    <name evidence="1" type="ORF">AYI70_g8526</name>
</gene>
<keyword evidence="2" id="KW-1185">Reference proteome</keyword>
<protein>
    <submittedName>
        <fullName evidence="1">Uncharacterized protein</fullName>
    </submittedName>
</protein>
<dbReference type="EMBL" id="LSSN01003504">
    <property type="protein sequence ID" value="OMJ13397.1"/>
    <property type="molecule type" value="Genomic_DNA"/>
</dbReference>